<protein>
    <recommendedName>
        <fullName evidence="3">Disease resistance R13L4/SHOC-2-like LRR domain-containing protein</fullName>
    </recommendedName>
</protein>
<keyword evidence="1" id="KW-0677">Repeat</keyword>
<keyword evidence="5" id="KW-1185">Reference proteome</keyword>
<dbReference type="Proteomes" id="UP000836841">
    <property type="component" value="Chromosome 2"/>
</dbReference>
<dbReference type="Gene3D" id="1.10.10.10">
    <property type="entry name" value="Winged helix-like DNA-binding domain superfamily/Winged helix DNA-binding domain"/>
    <property type="match status" value="1"/>
</dbReference>
<name>A0AAU9RRG9_THLAR</name>
<organism evidence="4 5">
    <name type="scientific">Thlaspi arvense</name>
    <name type="common">Field penny-cress</name>
    <dbReference type="NCBI Taxonomy" id="13288"/>
    <lineage>
        <taxon>Eukaryota</taxon>
        <taxon>Viridiplantae</taxon>
        <taxon>Streptophyta</taxon>
        <taxon>Embryophyta</taxon>
        <taxon>Tracheophyta</taxon>
        <taxon>Spermatophyta</taxon>
        <taxon>Magnoliopsida</taxon>
        <taxon>eudicotyledons</taxon>
        <taxon>Gunneridae</taxon>
        <taxon>Pentapetalae</taxon>
        <taxon>rosids</taxon>
        <taxon>malvids</taxon>
        <taxon>Brassicales</taxon>
        <taxon>Brassicaceae</taxon>
        <taxon>Thlaspideae</taxon>
        <taxon>Thlaspi</taxon>
    </lineage>
</organism>
<feature type="domain" description="Disease resistance R13L4/SHOC-2-like LRR" evidence="3">
    <location>
        <begin position="348"/>
        <end position="610"/>
    </location>
</feature>
<accession>A0AAU9RRG9</accession>
<dbReference type="InterPro" id="IPR032675">
    <property type="entry name" value="LRR_dom_sf"/>
</dbReference>
<keyword evidence="2" id="KW-0611">Plant defense</keyword>
<dbReference type="InterPro" id="IPR055414">
    <property type="entry name" value="LRR_R13L4/SHOC2-like"/>
</dbReference>
<dbReference type="SUPFAM" id="SSF52047">
    <property type="entry name" value="RNI-like"/>
    <property type="match status" value="1"/>
</dbReference>
<dbReference type="AlphaFoldDB" id="A0AAU9RRG9"/>
<gene>
    <name evidence="4" type="ORF">TAV2_LOCUS6172</name>
</gene>
<evidence type="ECO:0000256" key="1">
    <source>
        <dbReference type="ARBA" id="ARBA00022737"/>
    </source>
</evidence>
<dbReference type="EMBL" id="OU466858">
    <property type="protein sequence ID" value="CAH2046304.1"/>
    <property type="molecule type" value="Genomic_DNA"/>
</dbReference>
<dbReference type="GO" id="GO:0006952">
    <property type="term" value="P:defense response"/>
    <property type="evidence" value="ECO:0007669"/>
    <property type="project" value="UniProtKB-KW"/>
</dbReference>
<dbReference type="Pfam" id="PF23598">
    <property type="entry name" value="LRR_14"/>
    <property type="match status" value="1"/>
</dbReference>
<evidence type="ECO:0000313" key="5">
    <source>
        <dbReference type="Proteomes" id="UP000836841"/>
    </source>
</evidence>
<reference evidence="4 5" key="1">
    <citation type="submission" date="2022-03" db="EMBL/GenBank/DDBJ databases">
        <authorList>
            <person name="Nunn A."/>
            <person name="Chopra R."/>
            <person name="Nunn A."/>
            <person name="Contreras Garrido A."/>
        </authorList>
    </citation>
    <scope>NUCLEOTIDE SEQUENCE [LARGE SCALE GENOMIC DNA]</scope>
</reference>
<dbReference type="InterPro" id="IPR036388">
    <property type="entry name" value="WH-like_DNA-bd_sf"/>
</dbReference>
<dbReference type="PANTHER" id="PTHR47186:SF54">
    <property type="entry name" value="DISEASE RESISTANCE RPP13-LIKE PROTEIN 4"/>
    <property type="match status" value="1"/>
</dbReference>
<sequence>MKIMNPGEGSRRDTDGCSQIHKMIKTLSDLYKVQREDAHQETVQVVQEEEITEVAALQRAKSAPAARIRPDPVKRIFKIQDDLGRLKSNLKHVKRLQLDVKFRLDRQLRKLSRVIESANSHGTLRTSVVEDGLEDITKNLSGLMGEVSVLPERRRGKRDDEDWDNNGKGVVWFPSIHAEEDLKRLAFFRQVKDKFEKLSTDQQICLLSFAVFPENQEVNGTMLMYWWIGEGILPVTEAEAAAKHILDYFTEINLIEPVMDMRKLKPSTYKMNPFVHSSVVLISEEIGLFDIYQKGRKPSMNKSDLKKVCLVEDSSSQVEAKAKVMEPGDVETVFNVSEKFPDFIFKWFSSMKALRVLYLGRWERSEREIEVDSHGLMKDLSSMRKLRFLSFQGITTIRSISPSACKLVKLIILDLRGCYNLEQLPADIHNLKSLIYLDLTSCYALENIPMGLSWLPKLEVLKGFVVADEREFACKLSHLWQLPKLRKLSVRVDQKDFGLDKLLDAITDFRVLQKLKVRWGSVNHQRKKQPEIDDAKGIFLRSRTFTSRISRFRATPSLPLTLKKLDLQRFPGSELPNWLQPENLHHLEKLHLGSSRHLKRFSDIVPERPSKCSVQVLRLKFLQKLKVDWIELREIYFPKLNFLEINECPRVTLCPCDRDGIWKSDGYV</sequence>
<evidence type="ECO:0000259" key="3">
    <source>
        <dbReference type="Pfam" id="PF23598"/>
    </source>
</evidence>
<dbReference type="Gene3D" id="3.80.10.10">
    <property type="entry name" value="Ribonuclease Inhibitor"/>
    <property type="match status" value="1"/>
</dbReference>
<proteinExistence type="predicted"/>
<evidence type="ECO:0000256" key="2">
    <source>
        <dbReference type="ARBA" id="ARBA00022821"/>
    </source>
</evidence>
<dbReference type="PANTHER" id="PTHR47186">
    <property type="entry name" value="LEUCINE-RICH REPEAT-CONTAINING PROTEIN 57"/>
    <property type="match status" value="1"/>
</dbReference>
<evidence type="ECO:0000313" key="4">
    <source>
        <dbReference type="EMBL" id="CAH2046304.1"/>
    </source>
</evidence>